<sequence>MILVVPPANPAAVPVKKSSAVTVPMKGSCMCVCGSIPPGITYCPLASRCSAPAGACAAAASPTATILPSTHNTSARSSRSAFTTVPPRIRRGRLAVLILVLLALSSVAERTRRPPRGQALRNCVCAELTWPAMPMRYTTAAMNRPINQA</sequence>
<dbReference type="EMBL" id="VSSQ01037855">
    <property type="protein sequence ID" value="MPM90653.1"/>
    <property type="molecule type" value="Genomic_DNA"/>
</dbReference>
<reference evidence="1" key="1">
    <citation type="submission" date="2019-08" db="EMBL/GenBank/DDBJ databases">
        <authorList>
            <person name="Kucharzyk K."/>
            <person name="Murdoch R.W."/>
            <person name="Higgins S."/>
            <person name="Loffler F."/>
        </authorList>
    </citation>
    <scope>NUCLEOTIDE SEQUENCE</scope>
</reference>
<accession>A0A645DPE6</accession>
<dbReference type="AlphaFoldDB" id="A0A645DPE6"/>
<name>A0A645DPE6_9ZZZZ</name>
<gene>
    <name evidence="1" type="ORF">SDC9_137775</name>
</gene>
<evidence type="ECO:0000313" key="1">
    <source>
        <dbReference type="EMBL" id="MPM90653.1"/>
    </source>
</evidence>
<proteinExistence type="predicted"/>
<comment type="caution">
    <text evidence="1">The sequence shown here is derived from an EMBL/GenBank/DDBJ whole genome shotgun (WGS) entry which is preliminary data.</text>
</comment>
<protein>
    <submittedName>
        <fullName evidence="1">Uncharacterized protein</fullName>
    </submittedName>
</protein>
<organism evidence="1">
    <name type="scientific">bioreactor metagenome</name>
    <dbReference type="NCBI Taxonomy" id="1076179"/>
    <lineage>
        <taxon>unclassified sequences</taxon>
        <taxon>metagenomes</taxon>
        <taxon>ecological metagenomes</taxon>
    </lineage>
</organism>